<keyword evidence="1" id="KW-0732">Signal</keyword>
<gene>
    <name evidence="2" type="ORF">HKX02_02340</name>
</gene>
<comment type="caution">
    <text evidence="2">The sequence shown here is derived from an EMBL/GenBank/DDBJ whole genome shotgun (WGS) entry which is preliminary data.</text>
</comment>
<evidence type="ECO:0000313" key="3">
    <source>
        <dbReference type="Proteomes" id="UP000574931"/>
    </source>
</evidence>
<organism evidence="2 3">
    <name type="scientific">Ochrobactrum soli</name>
    <dbReference type="NCBI Taxonomy" id="2448455"/>
    <lineage>
        <taxon>Bacteria</taxon>
        <taxon>Pseudomonadati</taxon>
        <taxon>Pseudomonadota</taxon>
        <taxon>Alphaproteobacteria</taxon>
        <taxon>Hyphomicrobiales</taxon>
        <taxon>Brucellaceae</taxon>
        <taxon>Brucella/Ochrobactrum group</taxon>
        <taxon>Ochrobactrum</taxon>
    </lineage>
</organism>
<dbReference type="Proteomes" id="UP000574931">
    <property type="component" value="Unassembled WGS sequence"/>
</dbReference>
<dbReference type="AlphaFoldDB" id="A0A849KC83"/>
<reference evidence="2 3" key="1">
    <citation type="submission" date="2020-05" db="EMBL/GenBank/DDBJ databases">
        <title>Draft Genome Sequence of Ochrobactrum soli Isolated from Stable Fly Gut.</title>
        <authorList>
            <person name="Pileggi M.T."/>
            <person name="Vazhakkala L.J."/>
            <person name="Wong C.N."/>
        </authorList>
    </citation>
    <scope>NUCLEOTIDE SEQUENCE [LARGE SCALE GENOMIC DNA]</scope>
    <source>
        <strain evidence="2 3">MTP-C0764</strain>
    </source>
</reference>
<feature type="signal peptide" evidence="1">
    <location>
        <begin position="1"/>
        <end position="26"/>
    </location>
</feature>
<dbReference type="RefSeq" id="WP_171316919.1">
    <property type="nucleotide sequence ID" value="NZ_JABFCY010000001.1"/>
</dbReference>
<dbReference type="EMBL" id="JABFCY010000001">
    <property type="protein sequence ID" value="NNU59095.1"/>
    <property type="molecule type" value="Genomic_DNA"/>
</dbReference>
<feature type="chain" id="PRO_5032378308" evidence="1">
    <location>
        <begin position="27"/>
        <end position="115"/>
    </location>
</feature>
<protein>
    <submittedName>
        <fullName evidence="2">Uncharacterized protein</fullName>
    </submittedName>
</protein>
<keyword evidence="3" id="KW-1185">Reference proteome</keyword>
<sequence length="115" mass="12961">MKIPAKLFTAASIVFSFIAMHENAYANDYKKCPDNTTKVHIKAISYEAPNYYPTFSIEEDNRNTWLTLSKKSGLNTEYGRAIYALLLAAKSGYYPVNLFCDNSTGDVTKIDMDPK</sequence>
<accession>A0A849KC83</accession>
<proteinExistence type="predicted"/>
<name>A0A849KC83_9HYPH</name>
<evidence type="ECO:0000313" key="2">
    <source>
        <dbReference type="EMBL" id="NNU59095.1"/>
    </source>
</evidence>
<evidence type="ECO:0000256" key="1">
    <source>
        <dbReference type="SAM" id="SignalP"/>
    </source>
</evidence>